<organism evidence="4 5">
    <name type="scientific">Elaeophora elaphi</name>
    <dbReference type="NCBI Taxonomy" id="1147741"/>
    <lineage>
        <taxon>Eukaryota</taxon>
        <taxon>Metazoa</taxon>
        <taxon>Ecdysozoa</taxon>
        <taxon>Nematoda</taxon>
        <taxon>Chromadorea</taxon>
        <taxon>Rhabditida</taxon>
        <taxon>Spirurina</taxon>
        <taxon>Spiruromorpha</taxon>
        <taxon>Filarioidea</taxon>
        <taxon>Onchocercidae</taxon>
        <taxon>Elaeophora</taxon>
    </lineage>
</organism>
<feature type="region of interest" description="Disordered" evidence="2">
    <location>
        <begin position="281"/>
        <end position="304"/>
    </location>
</feature>
<evidence type="ECO:0000313" key="5">
    <source>
        <dbReference type="WBParaSite" id="EEL_0000780101-mRNA-1"/>
    </source>
</evidence>
<keyword evidence="3" id="KW-0812">Transmembrane</keyword>
<feature type="region of interest" description="Disordered" evidence="2">
    <location>
        <begin position="112"/>
        <end position="134"/>
    </location>
</feature>
<reference evidence="5" key="1">
    <citation type="submission" date="2017-02" db="UniProtKB">
        <authorList>
            <consortium name="WormBaseParasite"/>
        </authorList>
    </citation>
    <scope>IDENTIFICATION</scope>
</reference>
<feature type="region of interest" description="Disordered" evidence="2">
    <location>
        <begin position="58"/>
        <end position="79"/>
    </location>
</feature>
<feature type="compositionally biased region" description="Polar residues" evidence="2">
    <location>
        <begin position="121"/>
        <end position="134"/>
    </location>
</feature>
<accession>A0A0R3RZN6</accession>
<evidence type="ECO:0000256" key="3">
    <source>
        <dbReference type="SAM" id="Phobius"/>
    </source>
</evidence>
<evidence type="ECO:0000313" key="4">
    <source>
        <dbReference type="Proteomes" id="UP000050640"/>
    </source>
</evidence>
<name>A0A0R3RZN6_9BILA</name>
<keyword evidence="3" id="KW-1133">Transmembrane helix</keyword>
<evidence type="ECO:0000256" key="2">
    <source>
        <dbReference type="SAM" id="MobiDB-lite"/>
    </source>
</evidence>
<dbReference type="Proteomes" id="UP000050640">
    <property type="component" value="Unplaced"/>
</dbReference>
<keyword evidence="4" id="KW-1185">Reference proteome</keyword>
<dbReference type="STRING" id="1147741.A0A0R3RZN6"/>
<dbReference type="AlphaFoldDB" id="A0A0R3RZN6"/>
<feature type="compositionally biased region" description="Low complexity" evidence="2">
    <location>
        <begin position="65"/>
        <end position="79"/>
    </location>
</feature>
<sequence length="472" mass="54149">MSVPHLFRLSTVGVSSIGAAPSNEITTLRERNSILARNNAHLKEELISLKHLIESSKRSTPRVFSNNDTTSSNKSSSANIINEHSPAFDLAADLMQVQEDLENVIIQIDNSATTNKDENNGDMNKSASLSVPKRSISSSNITELEQLKTALKKSEEEHEALAEQLDRVTLNFHDACRELNLYKYELRDDALKYSHDTRLPRSRSVIEVGRATVDLDEYLRWKEKAGTMFRELNRIRKEYRACDCERRELRMQLVMLRGELGLAQCQLAEILSNQRRKQSMSNVSAASASGISSSTSTKRKKMKSKLLQGSHPDEFWDTMDSSSAVFLSACTSMSSLNEIMFSTSEPELVAAEFEGVREYRLCNYGYRDFCLLPSYYRESHRPPAYLEKIQRNQVGHEEMIRETLHGTRSEWQLYEEQSLKNRQKLKNLEKQIAELEKEQARLTKGVWFFFFALITILFFFALITILSFFVFD</sequence>
<keyword evidence="1" id="KW-0175">Coiled coil</keyword>
<feature type="coiled-coil region" evidence="1">
    <location>
        <begin position="418"/>
        <end position="445"/>
    </location>
</feature>
<feature type="compositionally biased region" description="Low complexity" evidence="2">
    <location>
        <begin position="281"/>
        <end position="296"/>
    </location>
</feature>
<keyword evidence="3" id="KW-0472">Membrane</keyword>
<feature type="transmembrane region" description="Helical" evidence="3">
    <location>
        <begin position="446"/>
        <end position="471"/>
    </location>
</feature>
<protein>
    <submittedName>
        <fullName evidence="5">Uncharacterized protein</fullName>
    </submittedName>
</protein>
<dbReference type="WBParaSite" id="EEL_0000780101-mRNA-1">
    <property type="protein sequence ID" value="EEL_0000780101-mRNA-1"/>
    <property type="gene ID" value="EEL_0000780101"/>
</dbReference>
<feature type="coiled-coil region" evidence="1">
    <location>
        <begin position="141"/>
        <end position="171"/>
    </location>
</feature>
<proteinExistence type="predicted"/>
<evidence type="ECO:0000256" key="1">
    <source>
        <dbReference type="SAM" id="Coils"/>
    </source>
</evidence>